<dbReference type="AlphaFoldDB" id="A0A2P5AB10"/>
<gene>
    <name evidence="1" type="ORF">TorRG33x02_354510</name>
</gene>
<organism evidence="1 2">
    <name type="scientific">Trema orientale</name>
    <name type="common">Charcoal tree</name>
    <name type="synonym">Celtis orientalis</name>
    <dbReference type="NCBI Taxonomy" id="63057"/>
    <lineage>
        <taxon>Eukaryota</taxon>
        <taxon>Viridiplantae</taxon>
        <taxon>Streptophyta</taxon>
        <taxon>Embryophyta</taxon>
        <taxon>Tracheophyta</taxon>
        <taxon>Spermatophyta</taxon>
        <taxon>Magnoliopsida</taxon>
        <taxon>eudicotyledons</taxon>
        <taxon>Gunneridae</taxon>
        <taxon>Pentapetalae</taxon>
        <taxon>rosids</taxon>
        <taxon>fabids</taxon>
        <taxon>Rosales</taxon>
        <taxon>Cannabaceae</taxon>
        <taxon>Trema</taxon>
    </lineage>
</organism>
<evidence type="ECO:0000313" key="1">
    <source>
        <dbReference type="EMBL" id="PON33733.1"/>
    </source>
</evidence>
<sequence>MHFRVLEVIDYFTPTNGLGYKKYSTYGFCPIAAIKFVWTHGLSLSHHRPYIGVHPNPPRTLLENRRYIVREYFDYDMRQNDTYYQRKFMIRIMNQSNLDIACKSWAMILIR</sequence>
<dbReference type="Proteomes" id="UP000237000">
    <property type="component" value="Unassembled WGS sequence"/>
</dbReference>
<accession>A0A2P5AB10</accession>
<dbReference type="InParanoid" id="A0A2P5AB10"/>
<comment type="caution">
    <text evidence="1">The sequence shown here is derived from an EMBL/GenBank/DDBJ whole genome shotgun (WGS) entry which is preliminary data.</text>
</comment>
<protein>
    <submittedName>
        <fullName evidence="1">Uncharacterized protein</fullName>
    </submittedName>
</protein>
<reference evidence="2" key="1">
    <citation type="submission" date="2016-06" db="EMBL/GenBank/DDBJ databases">
        <title>Parallel loss of symbiosis genes in relatives of nitrogen-fixing non-legume Parasponia.</title>
        <authorList>
            <person name="Van Velzen R."/>
            <person name="Holmer R."/>
            <person name="Bu F."/>
            <person name="Rutten L."/>
            <person name="Van Zeijl A."/>
            <person name="Liu W."/>
            <person name="Santuari L."/>
            <person name="Cao Q."/>
            <person name="Sharma T."/>
            <person name="Shen D."/>
            <person name="Roswanjaya Y."/>
            <person name="Wardhani T."/>
            <person name="Kalhor M.S."/>
            <person name="Jansen J."/>
            <person name="Van den Hoogen J."/>
            <person name="Gungor B."/>
            <person name="Hartog M."/>
            <person name="Hontelez J."/>
            <person name="Verver J."/>
            <person name="Yang W.-C."/>
            <person name="Schijlen E."/>
            <person name="Repin R."/>
            <person name="Schilthuizen M."/>
            <person name="Schranz E."/>
            <person name="Heidstra R."/>
            <person name="Miyata K."/>
            <person name="Fedorova E."/>
            <person name="Kohlen W."/>
            <person name="Bisseling T."/>
            <person name="Smit S."/>
            <person name="Geurts R."/>
        </authorList>
    </citation>
    <scope>NUCLEOTIDE SEQUENCE [LARGE SCALE GENOMIC DNA]</scope>
    <source>
        <strain evidence="2">cv. RG33-2</strain>
    </source>
</reference>
<dbReference type="EMBL" id="JXTC01000989">
    <property type="protein sequence ID" value="PON33733.1"/>
    <property type="molecule type" value="Genomic_DNA"/>
</dbReference>
<proteinExistence type="predicted"/>
<evidence type="ECO:0000313" key="2">
    <source>
        <dbReference type="Proteomes" id="UP000237000"/>
    </source>
</evidence>
<keyword evidence="2" id="KW-1185">Reference proteome</keyword>
<name>A0A2P5AB10_TREOI</name>